<proteinExistence type="predicted"/>
<accession>A0A0R2BW06</accession>
<gene>
    <name evidence="7" type="ORF">FC84_GL001035</name>
</gene>
<evidence type="ECO:0000313" key="8">
    <source>
        <dbReference type="Proteomes" id="UP000051813"/>
    </source>
</evidence>
<evidence type="ECO:0000256" key="3">
    <source>
        <dbReference type="ARBA" id="ARBA00022989"/>
    </source>
</evidence>
<dbReference type="RefSeq" id="WP_057754542.1">
    <property type="nucleotide sequence ID" value="NZ_AYYK01000002.1"/>
</dbReference>
<feature type="transmembrane region" description="Helical" evidence="5">
    <location>
        <begin position="300"/>
        <end position="317"/>
    </location>
</feature>
<evidence type="ECO:0000256" key="5">
    <source>
        <dbReference type="SAM" id="Phobius"/>
    </source>
</evidence>
<evidence type="ECO:0000256" key="1">
    <source>
        <dbReference type="ARBA" id="ARBA00004141"/>
    </source>
</evidence>
<feature type="transmembrane region" description="Helical" evidence="5">
    <location>
        <begin position="248"/>
        <end position="266"/>
    </location>
</feature>
<keyword evidence="4 5" id="KW-0472">Membrane</keyword>
<dbReference type="GO" id="GO:0016020">
    <property type="term" value="C:membrane"/>
    <property type="evidence" value="ECO:0007669"/>
    <property type="project" value="UniProtKB-SubCell"/>
</dbReference>
<dbReference type="InterPro" id="IPR049453">
    <property type="entry name" value="Memb_transporter_dom"/>
</dbReference>
<sequence>MTIYQQMQYNPTQLRQMIRQATGQAKHRLVVALVLRSFLILLFAIIYISLFSSLFGQSNSYVGVGSFCILLSLKFINYGYHIIDSVLALLTVFSIFLINSFILTTLPIWLYFVVNFSSLFVILLLTTTYPEFGNGGVYAFSYILITSNSVTTGVELINRTLAICLAAVFCMLVLIHKHHQANQSIRFHHILKNYSLKQRTYRWQLRLAIGITIALTLGQIMRVPRVMWMGYACMSILLPQEHQVVNRGLTRILGVVIGSTIFIFCLHFLPSKLIFLLGPIAGLGLGLTGSYFWASVLNCFGALSAAYLLLGVVPAGILRISNNLIGLICGLVIALLFQLIHHYFQNNSKTEAS</sequence>
<dbReference type="EMBL" id="AYYK01000002">
    <property type="protein sequence ID" value="KRM79731.1"/>
    <property type="molecule type" value="Genomic_DNA"/>
</dbReference>
<dbReference type="AlphaFoldDB" id="A0A0R2BW06"/>
<evidence type="ECO:0000256" key="4">
    <source>
        <dbReference type="ARBA" id="ARBA00023136"/>
    </source>
</evidence>
<dbReference type="STRING" id="1423738.FC84_GL001035"/>
<keyword evidence="8" id="KW-1185">Reference proteome</keyword>
<feature type="transmembrane region" description="Helical" evidence="5">
    <location>
        <begin position="132"/>
        <end position="150"/>
    </location>
</feature>
<feature type="domain" description="Integral membrane bound transporter" evidence="6">
    <location>
        <begin position="213"/>
        <end position="333"/>
    </location>
</feature>
<dbReference type="Pfam" id="PF13515">
    <property type="entry name" value="FUSC_2"/>
    <property type="match status" value="1"/>
</dbReference>
<keyword evidence="2 5" id="KW-0812">Transmembrane</keyword>
<name>A0A0R2BW06_9LACO</name>
<feature type="transmembrane region" description="Helical" evidence="5">
    <location>
        <begin position="58"/>
        <end position="76"/>
    </location>
</feature>
<feature type="transmembrane region" description="Helical" evidence="5">
    <location>
        <begin position="156"/>
        <end position="175"/>
    </location>
</feature>
<dbReference type="OrthoDB" id="3251843at2"/>
<feature type="transmembrane region" description="Helical" evidence="5">
    <location>
        <begin position="207"/>
        <end position="228"/>
    </location>
</feature>
<evidence type="ECO:0000313" key="7">
    <source>
        <dbReference type="EMBL" id="KRM79731.1"/>
    </source>
</evidence>
<feature type="transmembrane region" description="Helical" evidence="5">
    <location>
        <begin position="324"/>
        <end position="344"/>
    </location>
</feature>
<comment type="subcellular location">
    <subcellularLocation>
        <location evidence="1">Membrane</location>
        <topology evidence="1">Multi-pass membrane protein</topology>
    </subcellularLocation>
</comment>
<feature type="transmembrane region" description="Helical" evidence="5">
    <location>
        <begin position="29"/>
        <end position="52"/>
    </location>
</feature>
<reference evidence="7 8" key="1">
    <citation type="journal article" date="2015" name="Genome Announc.">
        <title>Expanding the biotechnology potential of lactobacilli through comparative genomics of 213 strains and associated genera.</title>
        <authorList>
            <person name="Sun Z."/>
            <person name="Harris H.M."/>
            <person name="McCann A."/>
            <person name="Guo C."/>
            <person name="Argimon S."/>
            <person name="Zhang W."/>
            <person name="Yang X."/>
            <person name="Jeffery I.B."/>
            <person name="Cooney J.C."/>
            <person name="Kagawa T.F."/>
            <person name="Liu W."/>
            <person name="Song Y."/>
            <person name="Salvetti E."/>
            <person name="Wrobel A."/>
            <person name="Rasinkangas P."/>
            <person name="Parkhill J."/>
            <person name="Rea M.C."/>
            <person name="O'Sullivan O."/>
            <person name="Ritari J."/>
            <person name="Douillard F.P."/>
            <person name="Paul Ross R."/>
            <person name="Yang R."/>
            <person name="Briner A.E."/>
            <person name="Felis G.E."/>
            <person name="de Vos W.M."/>
            <person name="Barrangou R."/>
            <person name="Klaenhammer T.R."/>
            <person name="Caufield P.W."/>
            <person name="Cui Y."/>
            <person name="Zhang H."/>
            <person name="O'Toole P.W."/>
        </authorList>
    </citation>
    <scope>NUCLEOTIDE SEQUENCE [LARGE SCALE GENOMIC DNA]</scope>
    <source>
        <strain evidence="7 8">DSM 20335</strain>
    </source>
</reference>
<protein>
    <recommendedName>
        <fullName evidence="6">Integral membrane bound transporter domain-containing protein</fullName>
    </recommendedName>
</protein>
<evidence type="ECO:0000256" key="2">
    <source>
        <dbReference type="ARBA" id="ARBA00022692"/>
    </source>
</evidence>
<feature type="transmembrane region" description="Helical" evidence="5">
    <location>
        <begin position="83"/>
        <end position="102"/>
    </location>
</feature>
<dbReference type="Proteomes" id="UP000051813">
    <property type="component" value="Unassembled WGS sequence"/>
</dbReference>
<dbReference type="PATRIC" id="fig|1423738.3.peg.1046"/>
<organism evidence="7 8">
    <name type="scientific">Lapidilactobacillus dextrinicus DSM 20335</name>
    <dbReference type="NCBI Taxonomy" id="1423738"/>
    <lineage>
        <taxon>Bacteria</taxon>
        <taxon>Bacillati</taxon>
        <taxon>Bacillota</taxon>
        <taxon>Bacilli</taxon>
        <taxon>Lactobacillales</taxon>
        <taxon>Lactobacillaceae</taxon>
        <taxon>Lapidilactobacillus</taxon>
    </lineage>
</organism>
<comment type="caution">
    <text evidence="7">The sequence shown here is derived from an EMBL/GenBank/DDBJ whole genome shotgun (WGS) entry which is preliminary data.</text>
</comment>
<evidence type="ECO:0000259" key="6">
    <source>
        <dbReference type="Pfam" id="PF13515"/>
    </source>
</evidence>
<keyword evidence="3 5" id="KW-1133">Transmembrane helix</keyword>